<dbReference type="Proteomes" id="UP000237968">
    <property type="component" value="Unassembled WGS sequence"/>
</dbReference>
<protein>
    <submittedName>
        <fullName evidence="6">Acetophenone carboxylase gamma subunit</fullName>
        <ecNumber evidence="6">6.4.1.8</ecNumber>
    </submittedName>
</protein>
<dbReference type="InterPro" id="IPR002821">
    <property type="entry name" value="Hydantoinase_A"/>
</dbReference>
<dbReference type="GO" id="GO:0005829">
    <property type="term" value="C:cytosol"/>
    <property type="evidence" value="ECO:0007669"/>
    <property type="project" value="TreeGrafter"/>
</dbReference>
<dbReference type="Pfam" id="PF01968">
    <property type="entry name" value="Hydantoinase_A"/>
    <property type="match status" value="1"/>
</dbReference>
<dbReference type="EC" id="6.4.1.8" evidence="6"/>
<keyword evidence="7" id="KW-1185">Reference proteome</keyword>
<reference evidence="6 7" key="1">
    <citation type="submission" date="2018-03" db="EMBL/GenBank/DDBJ databases">
        <title>Draft Genome Sequences of the Obligatory Marine Myxobacteria Enhygromyxa salina SWB005.</title>
        <authorList>
            <person name="Poehlein A."/>
            <person name="Moghaddam J.A."/>
            <person name="Harms H."/>
            <person name="Alanjari M."/>
            <person name="Koenig G.M."/>
            <person name="Daniel R."/>
            <person name="Schaeberle T.F."/>
        </authorList>
    </citation>
    <scope>NUCLEOTIDE SEQUENCE [LARGE SCALE GENOMIC DNA]</scope>
    <source>
        <strain evidence="6 7">SWB005</strain>
    </source>
</reference>
<feature type="domain" description="Hydantoinase/oxoprolinase N-terminal" evidence="4">
    <location>
        <begin position="17"/>
        <end position="195"/>
    </location>
</feature>
<dbReference type="EMBL" id="PVNK01000072">
    <property type="protein sequence ID" value="PRQ03661.1"/>
    <property type="molecule type" value="Genomic_DNA"/>
</dbReference>
<sequence length="1236" mass="132950">MLLSSIDMGEADRGWEFWIDRGGTFTDVVARDPEGRLHTHKLLSENREQYEDAAIEAIRVLLGLGPEAAIDADQIAAVKMGTTVATNALLERKGARTLLVINAGFGDALRIGYQHRPRLFDRHIVLPTMLYEQVAEVEARVDAHGQVLAALDPEQVRAALTPARAAGIEAVAIALIHGWRYPDQERAIASIARELGFSQISVSHEVSPLAKLVGRGDTTVVDAYLSPILRRYVERVATELGEVRLQFMQSSGGLTDAKLFQGKDAILSGPAGGIVGAVATSAQAGFAKIVGFDMGGTSTDVAHYSGSLERSFEAEVAGVRVRAPMLEVYTVAAGGGSICRVEHGRFRVGPESAGADPGPACYRRGGPLTVTDCNVMLGRLQPELFPRVFGPNANDSVDLARVRALFGELAEALSEATGVRREPVEIAEGFIEIAVANMADAIKKISTERGHDLDDHALCCFGGAGGQHACLVADALGMRTVVIHPFAGVLSAYGMGLADVRALRERSLGVELRATELAAADASLDELCRSATHELREQAIDDARITELRRAHLRYAGSDRPLTIDWVDAGAELDRAQQMRVAFEAEHRERYGFDLPGDAVVIDALLAEAIGAGRRVDEHLPPRPSGPLSSERAPTPATEVEARFAAETCAAPVYHRSALRPGERVDGPAIIAEATATTIVEPGWSARVRETGDLVLTRALTRRQRSSSASAELARPDPVRLELFNNLYGSIAEQMGATLRNTAHSVNIKERLDFSCAVFDGSGQLVANAPHMPVHLGSMGASVRAVIASRATAARGIRPGDSFAVNAPYNGGTHLPDVTVITPVFMDGEAAPAFYVASRGHHADIGGKTPGSMPADSRHVDEEGVLFDDFLLVDEGRLRRDAVREQLAAGPWPARDPDQNLADLEAQLAANHKGVNELRRTVERWTLPVVRAYMGHVRDNAANSVRELLARGEHARRFEYAMDDGSVIVVRVDIDPDTRSCRVDFTGTSEQRPNNFNAPYAVCQAAVLYVFRTLVDAEIPMNEGCLDPIELIVPEGCMLRPRYPAAVVAGNVETSQVVVDALYGALGVMAAAQGTMNNLTFGNARHQYYETVCGGSGAGPDFDGTDAVHTHMTNSRLTDPEILEQRYPVVLESFEIRRGSGGRGAQRGGDGVRRRLRFREDMELVILANRRRIPPYGMAGGEPGAVGRNWIERADGSVVELGSTDSARVQAGDCFVLETPGGGGWGPPKLPSFEQR</sequence>
<dbReference type="GO" id="GO:0017168">
    <property type="term" value="F:5-oxoprolinase (ATP-hydrolyzing) activity"/>
    <property type="evidence" value="ECO:0007669"/>
    <property type="project" value="TreeGrafter"/>
</dbReference>
<dbReference type="GO" id="GO:0006749">
    <property type="term" value="P:glutathione metabolic process"/>
    <property type="evidence" value="ECO:0007669"/>
    <property type="project" value="TreeGrafter"/>
</dbReference>
<dbReference type="GO" id="GO:0016874">
    <property type="term" value="F:ligase activity"/>
    <property type="evidence" value="ECO:0007669"/>
    <property type="project" value="UniProtKB-KW"/>
</dbReference>
<dbReference type="Pfam" id="PF05378">
    <property type="entry name" value="Hydant_A_N"/>
    <property type="match status" value="1"/>
</dbReference>
<evidence type="ECO:0000256" key="1">
    <source>
        <dbReference type="ARBA" id="ARBA00010403"/>
    </source>
</evidence>
<dbReference type="PANTHER" id="PTHR11365">
    <property type="entry name" value="5-OXOPROLINASE RELATED"/>
    <property type="match status" value="1"/>
</dbReference>
<dbReference type="PANTHER" id="PTHR11365:SF23">
    <property type="entry name" value="HYPOTHETICAL 5-OXOPROLINASE (EUROFUNG)-RELATED"/>
    <property type="match status" value="1"/>
</dbReference>
<evidence type="ECO:0000313" key="6">
    <source>
        <dbReference type="EMBL" id="PRQ03661.1"/>
    </source>
</evidence>
<evidence type="ECO:0000259" key="4">
    <source>
        <dbReference type="Pfam" id="PF05378"/>
    </source>
</evidence>
<dbReference type="Pfam" id="PF02538">
    <property type="entry name" value="Hydantoinase_B"/>
    <property type="match status" value="1"/>
</dbReference>
<accession>A0A2S9YF47</accession>
<dbReference type="InterPro" id="IPR045079">
    <property type="entry name" value="Oxoprolinase-like"/>
</dbReference>
<dbReference type="AlphaFoldDB" id="A0A2S9YF47"/>
<dbReference type="InterPro" id="IPR049517">
    <property type="entry name" value="ACX-like_C"/>
</dbReference>
<evidence type="ECO:0000259" key="5">
    <source>
        <dbReference type="Pfam" id="PF19278"/>
    </source>
</evidence>
<comment type="similarity">
    <text evidence="1">Belongs to the oxoprolinase family.</text>
</comment>
<dbReference type="InterPro" id="IPR008040">
    <property type="entry name" value="Hydant_A_N"/>
</dbReference>
<organism evidence="6 7">
    <name type="scientific">Enhygromyxa salina</name>
    <dbReference type="NCBI Taxonomy" id="215803"/>
    <lineage>
        <taxon>Bacteria</taxon>
        <taxon>Pseudomonadati</taxon>
        <taxon>Myxococcota</taxon>
        <taxon>Polyangia</taxon>
        <taxon>Nannocystales</taxon>
        <taxon>Nannocystaceae</taxon>
        <taxon>Enhygromyxa</taxon>
    </lineage>
</organism>
<evidence type="ECO:0000259" key="2">
    <source>
        <dbReference type="Pfam" id="PF01968"/>
    </source>
</evidence>
<proteinExistence type="inferred from homology"/>
<comment type="caution">
    <text evidence="6">The sequence shown here is derived from an EMBL/GenBank/DDBJ whole genome shotgun (WGS) entry which is preliminary data.</text>
</comment>
<evidence type="ECO:0000259" key="3">
    <source>
        <dbReference type="Pfam" id="PF02538"/>
    </source>
</evidence>
<feature type="domain" description="Hydantoinase A/oxoprolinase" evidence="2">
    <location>
        <begin position="215"/>
        <end position="502"/>
    </location>
</feature>
<feature type="domain" description="Acetophenone carboxylase-like C-terminal" evidence="5">
    <location>
        <begin position="525"/>
        <end position="688"/>
    </location>
</feature>
<feature type="domain" description="Hydantoinase B/oxoprolinase" evidence="3">
    <location>
        <begin position="717"/>
        <end position="1228"/>
    </location>
</feature>
<dbReference type="InterPro" id="IPR003692">
    <property type="entry name" value="Hydantoinase_B"/>
</dbReference>
<dbReference type="Pfam" id="PF19278">
    <property type="entry name" value="Hydant_A_C"/>
    <property type="match status" value="1"/>
</dbReference>
<gene>
    <name evidence="6" type="primary">apc3</name>
    <name evidence="6" type="ORF">ENSA5_13540</name>
</gene>
<name>A0A2S9YF47_9BACT</name>
<keyword evidence="6" id="KW-0436">Ligase</keyword>
<evidence type="ECO:0000313" key="7">
    <source>
        <dbReference type="Proteomes" id="UP000237968"/>
    </source>
</evidence>